<dbReference type="EMBL" id="SRLH01000004">
    <property type="protein sequence ID" value="TGD58087.1"/>
    <property type="molecule type" value="Genomic_DNA"/>
</dbReference>
<keyword evidence="1" id="KW-0732">Signal</keyword>
<reference evidence="3 4" key="1">
    <citation type="submission" date="2019-04" db="EMBL/GenBank/DDBJ databases">
        <title>Flavobacterium sp. strain DS2-A Genome sequencing and assembly.</title>
        <authorList>
            <person name="Kim I."/>
        </authorList>
    </citation>
    <scope>NUCLEOTIDE SEQUENCE [LARGE SCALE GENOMIC DNA]</scope>
    <source>
        <strain evidence="3 4">DS2-A</strain>
    </source>
</reference>
<dbReference type="InterPro" id="IPR027843">
    <property type="entry name" value="DUF4440"/>
</dbReference>
<dbReference type="Proteomes" id="UP000297407">
    <property type="component" value="Unassembled WGS sequence"/>
</dbReference>
<evidence type="ECO:0000313" key="3">
    <source>
        <dbReference type="EMBL" id="TGD58087.1"/>
    </source>
</evidence>
<dbReference type="RefSeq" id="WP_135526257.1">
    <property type="nucleotide sequence ID" value="NZ_SRLH01000004.1"/>
</dbReference>
<dbReference type="OrthoDB" id="6057827at2"/>
<evidence type="ECO:0000259" key="2">
    <source>
        <dbReference type="Pfam" id="PF14534"/>
    </source>
</evidence>
<proteinExistence type="predicted"/>
<name>A0A4Z0L6R3_9FLAO</name>
<dbReference type="PROSITE" id="PS51257">
    <property type="entry name" value="PROKAR_LIPOPROTEIN"/>
    <property type="match status" value="1"/>
</dbReference>
<comment type="caution">
    <text evidence="3">The sequence shown here is derived from an EMBL/GenBank/DDBJ whole genome shotgun (WGS) entry which is preliminary data.</text>
</comment>
<keyword evidence="4" id="KW-1185">Reference proteome</keyword>
<feature type="signal peptide" evidence="1">
    <location>
        <begin position="1"/>
        <end position="20"/>
    </location>
</feature>
<protein>
    <submittedName>
        <fullName evidence="3">Nuclear transport factor 2 family protein</fullName>
    </submittedName>
</protein>
<feature type="chain" id="PRO_5021505623" evidence="1">
    <location>
        <begin position="21"/>
        <end position="152"/>
    </location>
</feature>
<dbReference type="SUPFAM" id="SSF54427">
    <property type="entry name" value="NTF2-like"/>
    <property type="match status" value="1"/>
</dbReference>
<dbReference type="InterPro" id="IPR032710">
    <property type="entry name" value="NTF2-like_dom_sf"/>
</dbReference>
<evidence type="ECO:0000256" key="1">
    <source>
        <dbReference type="SAM" id="SignalP"/>
    </source>
</evidence>
<feature type="domain" description="DUF4440" evidence="2">
    <location>
        <begin position="31"/>
        <end position="142"/>
    </location>
</feature>
<dbReference type="Pfam" id="PF14534">
    <property type="entry name" value="DUF4440"/>
    <property type="match status" value="1"/>
</dbReference>
<evidence type="ECO:0000313" key="4">
    <source>
        <dbReference type="Proteomes" id="UP000297407"/>
    </source>
</evidence>
<organism evidence="3 4">
    <name type="scientific">Flavobacterium humi</name>
    <dbReference type="NCBI Taxonomy" id="2562683"/>
    <lineage>
        <taxon>Bacteria</taxon>
        <taxon>Pseudomonadati</taxon>
        <taxon>Bacteroidota</taxon>
        <taxon>Flavobacteriia</taxon>
        <taxon>Flavobacteriales</taxon>
        <taxon>Flavobacteriaceae</taxon>
        <taxon>Flavobacterium</taxon>
    </lineage>
</organism>
<sequence length="152" mass="17193">MKRTFTILPMLALLAISCHSKPTFEEARSKIKAQNEKLHQVIATKNTALLEEVYAKDANFLAPGAGIVKGRDSIIALWKSGLGNMLEMHSETTDINGTPEVVYEVGVVQTKIKISRKDKDTVFTYKAKYSNVWKRDEKGEYRLAVDIWNDFN</sequence>
<dbReference type="AlphaFoldDB" id="A0A4Z0L6R3"/>
<gene>
    <name evidence="3" type="ORF">E4635_08755</name>
</gene>
<dbReference type="Gene3D" id="3.10.450.50">
    <property type="match status" value="1"/>
</dbReference>
<accession>A0A4Z0L6R3</accession>